<evidence type="ECO:0000256" key="2">
    <source>
        <dbReference type="ARBA" id="ARBA00022723"/>
    </source>
</evidence>
<protein>
    <recommendedName>
        <fullName evidence="8">HMA domain-containing protein</fullName>
    </recommendedName>
</protein>
<dbReference type="InterPro" id="IPR006122">
    <property type="entry name" value="HMA_Cu_ion-bd"/>
</dbReference>
<keyword evidence="3" id="KW-0813">Transport</keyword>
<dbReference type="GO" id="GO:0055070">
    <property type="term" value="P:copper ion homeostasis"/>
    <property type="evidence" value="ECO:0007669"/>
    <property type="project" value="TreeGrafter"/>
</dbReference>
<feature type="compositionally biased region" description="Basic and acidic residues" evidence="7">
    <location>
        <begin position="155"/>
        <end position="172"/>
    </location>
</feature>
<evidence type="ECO:0000256" key="3">
    <source>
        <dbReference type="ARBA" id="ARBA00022796"/>
    </source>
</evidence>
<evidence type="ECO:0000256" key="5">
    <source>
        <dbReference type="ARBA" id="ARBA00022967"/>
    </source>
</evidence>
<keyword evidence="4" id="KW-0460">Magnesium</keyword>
<keyword evidence="6" id="KW-0186">Copper</keyword>
<dbReference type="NCBIfam" id="TIGR00003">
    <property type="entry name" value="copper ion binding protein"/>
    <property type="match status" value="2"/>
</dbReference>
<feature type="domain" description="HMA" evidence="8">
    <location>
        <begin position="85"/>
        <end position="151"/>
    </location>
</feature>
<dbReference type="InterPro" id="IPR006121">
    <property type="entry name" value="HMA_dom"/>
</dbReference>
<accession>A0AA35CKT8</accession>
<evidence type="ECO:0000259" key="8">
    <source>
        <dbReference type="PROSITE" id="PS50846"/>
    </source>
</evidence>
<dbReference type="PANTHER" id="PTHR43520">
    <property type="entry name" value="ATP7, ISOFORM B"/>
    <property type="match status" value="1"/>
</dbReference>
<organism evidence="9 10">
    <name type="scientific">Caldinitratiruptor microaerophilus</name>
    <dbReference type="NCBI Taxonomy" id="671077"/>
    <lineage>
        <taxon>Bacteria</taxon>
        <taxon>Bacillati</taxon>
        <taxon>Bacillota</taxon>
        <taxon>Clostridia</taxon>
        <taxon>Eubacteriales</taxon>
        <taxon>Symbiobacteriaceae</taxon>
        <taxon>Caldinitratiruptor</taxon>
    </lineage>
</organism>
<dbReference type="InterPro" id="IPR017969">
    <property type="entry name" value="Heavy-metal-associated_CS"/>
</dbReference>
<dbReference type="FunFam" id="3.30.70.100:FF:000005">
    <property type="entry name" value="Copper-exporting P-type ATPase A"/>
    <property type="match status" value="2"/>
</dbReference>
<dbReference type="InterPro" id="IPR036163">
    <property type="entry name" value="HMA_dom_sf"/>
</dbReference>
<reference evidence="9" key="1">
    <citation type="submission" date="2022-03" db="EMBL/GenBank/DDBJ databases">
        <title>Complete genome sequence of Caldinitratiruptor microaerophilus.</title>
        <authorList>
            <person name="Mukaiyama R."/>
            <person name="Nishiyama T."/>
            <person name="Ueda K."/>
        </authorList>
    </citation>
    <scope>NUCLEOTIDE SEQUENCE</scope>
    <source>
        <strain evidence="9">JCM 16183</strain>
    </source>
</reference>
<evidence type="ECO:0000256" key="1">
    <source>
        <dbReference type="ARBA" id="ARBA00004127"/>
    </source>
</evidence>
<dbReference type="CDD" id="cd00371">
    <property type="entry name" value="HMA"/>
    <property type="match status" value="2"/>
</dbReference>
<gene>
    <name evidence="9" type="ORF">caldi_22300</name>
</gene>
<dbReference type="GO" id="GO:0016020">
    <property type="term" value="C:membrane"/>
    <property type="evidence" value="ECO:0007669"/>
    <property type="project" value="TreeGrafter"/>
</dbReference>
<dbReference type="EMBL" id="AP025628">
    <property type="protein sequence ID" value="BDG61140.1"/>
    <property type="molecule type" value="Genomic_DNA"/>
</dbReference>
<evidence type="ECO:0000313" key="10">
    <source>
        <dbReference type="Proteomes" id="UP001163687"/>
    </source>
</evidence>
<name>A0AA35CKT8_9FIRM</name>
<dbReference type="GO" id="GO:0043682">
    <property type="term" value="F:P-type divalent copper transporter activity"/>
    <property type="evidence" value="ECO:0007669"/>
    <property type="project" value="TreeGrafter"/>
</dbReference>
<feature type="region of interest" description="Disordered" evidence="7">
    <location>
        <begin position="155"/>
        <end position="178"/>
    </location>
</feature>
<keyword evidence="3" id="KW-0406">Ion transport</keyword>
<dbReference type="PRINTS" id="PR00946">
    <property type="entry name" value="HGSCAVENGER"/>
</dbReference>
<dbReference type="PANTHER" id="PTHR43520:SF8">
    <property type="entry name" value="P-TYPE CU(+) TRANSPORTER"/>
    <property type="match status" value="1"/>
</dbReference>
<keyword evidence="2" id="KW-0479">Metal-binding</keyword>
<dbReference type="InterPro" id="IPR001802">
    <property type="entry name" value="MerP/CopZ"/>
</dbReference>
<dbReference type="PROSITE" id="PS50846">
    <property type="entry name" value="HMA_2"/>
    <property type="match status" value="2"/>
</dbReference>
<evidence type="ECO:0000256" key="7">
    <source>
        <dbReference type="SAM" id="MobiDB-lite"/>
    </source>
</evidence>
<dbReference type="Proteomes" id="UP001163687">
    <property type="component" value="Chromosome"/>
</dbReference>
<keyword evidence="10" id="KW-1185">Reference proteome</keyword>
<dbReference type="AlphaFoldDB" id="A0AA35CKT8"/>
<dbReference type="SUPFAM" id="SSF55008">
    <property type="entry name" value="HMA, heavy metal-associated domain"/>
    <property type="match status" value="2"/>
</dbReference>
<evidence type="ECO:0000313" key="9">
    <source>
        <dbReference type="EMBL" id="BDG61140.1"/>
    </source>
</evidence>
<feature type="domain" description="HMA" evidence="8">
    <location>
        <begin position="17"/>
        <end position="83"/>
    </location>
</feature>
<dbReference type="GO" id="GO:0005507">
    <property type="term" value="F:copper ion binding"/>
    <property type="evidence" value="ECO:0007669"/>
    <property type="project" value="InterPro"/>
</dbReference>
<dbReference type="PROSITE" id="PS01047">
    <property type="entry name" value="HMA_1"/>
    <property type="match status" value="2"/>
</dbReference>
<keyword evidence="3" id="KW-0187">Copper transport</keyword>
<dbReference type="Pfam" id="PF00403">
    <property type="entry name" value="HMA"/>
    <property type="match status" value="2"/>
</dbReference>
<evidence type="ECO:0000256" key="6">
    <source>
        <dbReference type="ARBA" id="ARBA00023008"/>
    </source>
</evidence>
<proteinExistence type="predicted"/>
<evidence type="ECO:0000256" key="4">
    <source>
        <dbReference type="ARBA" id="ARBA00022842"/>
    </source>
</evidence>
<sequence>MSEAATLHRGDVKGGVTRLTFGLKGMTCASCANRIQSGLRKVPGVQEAVVNFATEKATVTFDPAQAGPEAFRRVVEDLGYGVVDGSVKLSLVGMTCQACAQRIERKLNQLPGVLEATVNFAAETALVRYLPGAVGVADMKKAVKDLGYEAFAKDEEGAADAEKEAREREMKRQWRLSG</sequence>
<keyword evidence="5" id="KW-1278">Translocase</keyword>
<comment type="subcellular location">
    <subcellularLocation>
        <location evidence="1">Endomembrane system</location>
        <topology evidence="1">Multi-pass membrane protein</topology>
    </subcellularLocation>
</comment>
<dbReference type="Gene3D" id="3.30.70.100">
    <property type="match status" value="2"/>
</dbReference>
<dbReference type="KEGG" id="cmic:caldi_22300"/>